<evidence type="ECO:0000313" key="1">
    <source>
        <dbReference type="EMBL" id="OBA21339.1"/>
    </source>
</evidence>
<dbReference type="OrthoDB" id="4085087at2759"/>
<keyword evidence="2" id="KW-1185">Reference proteome</keyword>
<comment type="caution">
    <text evidence="1">The sequence shown here is derived from an EMBL/GenBank/DDBJ whole genome shotgun (WGS) entry which is preliminary data.</text>
</comment>
<reference evidence="1 2" key="1">
    <citation type="submission" date="2016-05" db="EMBL/GenBank/DDBJ databases">
        <title>Comparative genomics of biotechnologically important yeasts.</title>
        <authorList>
            <consortium name="DOE Joint Genome Institute"/>
            <person name="Riley R."/>
            <person name="Haridas S."/>
            <person name="Wolfe K.H."/>
            <person name="Lopes M.R."/>
            <person name="Hittinger C.T."/>
            <person name="Goker M."/>
            <person name="Salamov A."/>
            <person name="Wisecaver J."/>
            <person name="Long T.M."/>
            <person name="Aerts A.L."/>
            <person name="Barry K."/>
            <person name="Choi C."/>
            <person name="Clum A."/>
            <person name="Coughlan A.Y."/>
            <person name="Deshpande S."/>
            <person name="Douglass A.P."/>
            <person name="Hanson S.J."/>
            <person name="Klenk H.-P."/>
            <person name="LaButti K."/>
            <person name="Lapidus A."/>
            <person name="Lindquist E."/>
            <person name="Lipzen A."/>
            <person name="Meier-kolthoff J.P."/>
            <person name="Ohm R.A."/>
            <person name="Otillar R.P."/>
            <person name="Pangilinan J."/>
            <person name="Peng Y."/>
            <person name="Rokas A."/>
            <person name="Rosa C.A."/>
            <person name="Scheuner C."/>
            <person name="Sibirny A.A."/>
            <person name="Slot J.C."/>
            <person name="Stielow J.B."/>
            <person name="Sun H."/>
            <person name="Kurtzman C.P."/>
            <person name="Blackwell M."/>
            <person name="Grigoriev I.V."/>
            <person name="Jeffries T.W."/>
        </authorList>
    </citation>
    <scope>NUCLEOTIDE SEQUENCE [LARGE SCALE GENOMIC DNA]</scope>
    <source>
        <strain evidence="1 2">NRRL YB-4993</strain>
    </source>
</reference>
<dbReference type="EMBL" id="LXTC01000003">
    <property type="protein sequence ID" value="OBA21339.1"/>
    <property type="molecule type" value="Genomic_DNA"/>
</dbReference>
<evidence type="ECO:0000313" key="2">
    <source>
        <dbReference type="Proteomes" id="UP000092555"/>
    </source>
</evidence>
<organism evidence="1 2">
    <name type="scientific">Metschnikowia bicuspidata var. bicuspidata NRRL YB-4993</name>
    <dbReference type="NCBI Taxonomy" id="869754"/>
    <lineage>
        <taxon>Eukaryota</taxon>
        <taxon>Fungi</taxon>
        <taxon>Dikarya</taxon>
        <taxon>Ascomycota</taxon>
        <taxon>Saccharomycotina</taxon>
        <taxon>Pichiomycetes</taxon>
        <taxon>Metschnikowiaceae</taxon>
        <taxon>Metschnikowia</taxon>
    </lineage>
</organism>
<sequence length="209" mass="23055">MNINISTEIVKSVTNKTKDPWNLAEGDHLGLLAPVAIDPVDMLSSIDIKDVTESVAEILMILIKKLADELLLPFLRVLRVVLESLLGDKSPLVIIWIENFVRSVVEVIFKALFVGQESSKVEMWTASLTEDLLKALLGIAKELDLDNTLADPSLNSNAAVLSAKEVSYILLIPLITSKSKYEDSVEDSVDDSLKATIEDFKAHIEKALR</sequence>
<name>A0A1A0HB36_9ASCO</name>
<gene>
    <name evidence="1" type="ORF">METBIDRAFT_82964</name>
</gene>
<protein>
    <submittedName>
        <fullName evidence="1">Uncharacterized protein</fullName>
    </submittedName>
</protein>
<proteinExistence type="predicted"/>
<dbReference type="AlphaFoldDB" id="A0A1A0HB36"/>
<dbReference type="Proteomes" id="UP000092555">
    <property type="component" value="Unassembled WGS sequence"/>
</dbReference>
<dbReference type="RefSeq" id="XP_018711849.1">
    <property type="nucleotide sequence ID" value="XM_018859225.1"/>
</dbReference>
<accession>A0A1A0HB36</accession>
<dbReference type="GeneID" id="30032200"/>